<evidence type="ECO:0000313" key="3">
    <source>
        <dbReference type="EMBL" id="CAF0719323.1"/>
    </source>
</evidence>
<reference evidence="3" key="1">
    <citation type="submission" date="2021-02" db="EMBL/GenBank/DDBJ databases">
        <authorList>
            <person name="Nowell W R."/>
        </authorList>
    </citation>
    <scope>NUCLEOTIDE SEQUENCE</scope>
</reference>
<name>A0A813MFI3_9BILA</name>
<feature type="compositionally biased region" description="Polar residues" evidence="1">
    <location>
        <begin position="1"/>
        <end position="13"/>
    </location>
</feature>
<evidence type="ECO:0000256" key="1">
    <source>
        <dbReference type="SAM" id="MobiDB-lite"/>
    </source>
</evidence>
<accession>A0A813MFI3</accession>
<keyword evidence="2" id="KW-0472">Membrane</keyword>
<evidence type="ECO:0000313" key="4">
    <source>
        <dbReference type="Proteomes" id="UP000663860"/>
    </source>
</evidence>
<evidence type="ECO:0000256" key="2">
    <source>
        <dbReference type="SAM" id="Phobius"/>
    </source>
</evidence>
<feature type="transmembrane region" description="Helical" evidence="2">
    <location>
        <begin position="35"/>
        <end position="59"/>
    </location>
</feature>
<protein>
    <submittedName>
        <fullName evidence="3">Uncharacterized protein</fullName>
    </submittedName>
</protein>
<gene>
    <name evidence="3" type="ORF">IZO911_LOCUS1727</name>
</gene>
<feature type="region of interest" description="Disordered" evidence="1">
    <location>
        <begin position="1"/>
        <end position="25"/>
    </location>
</feature>
<feature type="transmembrane region" description="Helical" evidence="2">
    <location>
        <begin position="166"/>
        <end position="186"/>
    </location>
</feature>
<comment type="caution">
    <text evidence="3">The sequence shown here is derived from an EMBL/GenBank/DDBJ whole genome shotgun (WGS) entry which is preliminary data.</text>
</comment>
<sequence length="292" mass="32473">MSSQSNDPDSSHQLPFDSNDRSPLRHPSFNNEAKILIPLVIIIPILFVAILCLTTFCIYRYKKKRNAQDTASIDQYNNNVSIIPYNSLQNLTTNEESPPQYNVISETKKDNNNINQQSQDKNETTITPSIHDLNHMDSMNCSDSCCTGISLSPDTACCSTTSWSTLVIPIFVVTGVCLFAVCLIYFRPLCKQCLCRCRCPCGNRTRVTSSPPNTASVLAAPVYHINNDDLPDYETISKNPRPKDVTPPPYNFVAAHPTDFGIEMSVLNAPPQYRSRCSSVATVVQPLSRIDS</sequence>
<dbReference type="Proteomes" id="UP000663860">
    <property type="component" value="Unassembled WGS sequence"/>
</dbReference>
<keyword evidence="2" id="KW-0812">Transmembrane</keyword>
<proteinExistence type="predicted"/>
<keyword evidence="2" id="KW-1133">Transmembrane helix</keyword>
<dbReference type="AlphaFoldDB" id="A0A813MFI3"/>
<dbReference type="EMBL" id="CAJNOE010000008">
    <property type="protein sequence ID" value="CAF0719323.1"/>
    <property type="molecule type" value="Genomic_DNA"/>
</dbReference>
<organism evidence="3 4">
    <name type="scientific">Adineta steineri</name>
    <dbReference type="NCBI Taxonomy" id="433720"/>
    <lineage>
        <taxon>Eukaryota</taxon>
        <taxon>Metazoa</taxon>
        <taxon>Spiralia</taxon>
        <taxon>Gnathifera</taxon>
        <taxon>Rotifera</taxon>
        <taxon>Eurotatoria</taxon>
        <taxon>Bdelloidea</taxon>
        <taxon>Adinetida</taxon>
        <taxon>Adinetidae</taxon>
        <taxon>Adineta</taxon>
    </lineage>
</organism>